<dbReference type="AlphaFoldDB" id="A0A2P2IMZ5"/>
<dbReference type="EMBL" id="GGEC01002097">
    <property type="protein sequence ID" value="MBW82580.1"/>
    <property type="molecule type" value="Transcribed_RNA"/>
</dbReference>
<organism evidence="2">
    <name type="scientific">Rhizophora mucronata</name>
    <name type="common">Asiatic mangrove</name>
    <dbReference type="NCBI Taxonomy" id="61149"/>
    <lineage>
        <taxon>Eukaryota</taxon>
        <taxon>Viridiplantae</taxon>
        <taxon>Streptophyta</taxon>
        <taxon>Embryophyta</taxon>
        <taxon>Tracheophyta</taxon>
        <taxon>Spermatophyta</taxon>
        <taxon>Magnoliopsida</taxon>
        <taxon>eudicotyledons</taxon>
        <taxon>Gunneridae</taxon>
        <taxon>Pentapetalae</taxon>
        <taxon>rosids</taxon>
        <taxon>fabids</taxon>
        <taxon>Malpighiales</taxon>
        <taxon>Rhizophoraceae</taxon>
        <taxon>Rhizophora</taxon>
    </lineage>
</organism>
<name>A0A2P2IMZ5_RHIMU</name>
<reference evidence="2" key="1">
    <citation type="submission" date="2018-02" db="EMBL/GenBank/DDBJ databases">
        <title>Rhizophora mucronata_Transcriptome.</title>
        <authorList>
            <person name="Meera S.P."/>
            <person name="Sreeshan A."/>
            <person name="Augustine A."/>
        </authorList>
    </citation>
    <scope>NUCLEOTIDE SEQUENCE</scope>
    <source>
        <tissue evidence="2">Leaf</tissue>
    </source>
</reference>
<accession>A0A2P2IMZ5</accession>
<keyword evidence="1" id="KW-1133">Transmembrane helix</keyword>
<protein>
    <submittedName>
        <fullName evidence="2">Uncharacterized protein</fullName>
    </submittedName>
</protein>
<proteinExistence type="predicted"/>
<keyword evidence="1" id="KW-0472">Membrane</keyword>
<sequence>MDAKCETATTLTLYSGPKPTPLNLITGSKTQVILFIISYHVFCANGFLLFGCW</sequence>
<keyword evidence="1" id="KW-0812">Transmembrane</keyword>
<feature type="transmembrane region" description="Helical" evidence="1">
    <location>
        <begin position="32"/>
        <end position="52"/>
    </location>
</feature>
<evidence type="ECO:0000256" key="1">
    <source>
        <dbReference type="SAM" id="Phobius"/>
    </source>
</evidence>
<evidence type="ECO:0000313" key="2">
    <source>
        <dbReference type="EMBL" id="MBW82580.1"/>
    </source>
</evidence>